<feature type="transmembrane region" description="Helical" evidence="3">
    <location>
        <begin position="47"/>
        <end position="66"/>
    </location>
</feature>
<feature type="transmembrane region" description="Helical" evidence="3">
    <location>
        <begin position="316"/>
        <end position="336"/>
    </location>
</feature>
<feature type="transmembrane region" description="Helical" evidence="3">
    <location>
        <begin position="288"/>
        <end position="309"/>
    </location>
</feature>
<reference evidence="4" key="1">
    <citation type="submission" date="2022-07" db="EMBL/GenBank/DDBJ databases">
        <authorList>
            <person name="Trinca V."/>
            <person name="Uliana J.V.C."/>
            <person name="Torres T.T."/>
            <person name="Ward R.J."/>
            <person name="Monesi N."/>
        </authorList>
    </citation>
    <scope>NUCLEOTIDE SEQUENCE</scope>
    <source>
        <strain evidence="4">HSMRA1968</strain>
        <tissue evidence="4">Whole embryos</tissue>
    </source>
</reference>
<feature type="transmembrane region" description="Helical" evidence="3">
    <location>
        <begin position="73"/>
        <end position="89"/>
    </location>
</feature>
<keyword evidence="2 3" id="KW-0472">Membrane</keyword>
<dbReference type="GO" id="GO:0005886">
    <property type="term" value="C:plasma membrane"/>
    <property type="evidence" value="ECO:0007669"/>
    <property type="project" value="UniProtKB-UniRule"/>
</dbReference>
<keyword evidence="2" id="KW-0813">Transport</keyword>
<comment type="similarity">
    <text evidence="1 2">Belongs to the reduced folate carrier (RFC) transporter (TC 2.A.48) family.</text>
</comment>
<evidence type="ECO:0000256" key="2">
    <source>
        <dbReference type="PIRNR" id="PIRNR028739"/>
    </source>
</evidence>
<feature type="transmembrane region" description="Helical" evidence="3">
    <location>
        <begin position="138"/>
        <end position="157"/>
    </location>
</feature>
<organism evidence="4 5">
    <name type="scientific">Pseudolycoriella hygida</name>
    <dbReference type="NCBI Taxonomy" id="35572"/>
    <lineage>
        <taxon>Eukaryota</taxon>
        <taxon>Metazoa</taxon>
        <taxon>Ecdysozoa</taxon>
        <taxon>Arthropoda</taxon>
        <taxon>Hexapoda</taxon>
        <taxon>Insecta</taxon>
        <taxon>Pterygota</taxon>
        <taxon>Neoptera</taxon>
        <taxon>Endopterygota</taxon>
        <taxon>Diptera</taxon>
        <taxon>Nematocera</taxon>
        <taxon>Sciaroidea</taxon>
        <taxon>Sciaridae</taxon>
        <taxon>Pseudolycoriella</taxon>
    </lineage>
</organism>
<evidence type="ECO:0000313" key="4">
    <source>
        <dbReference type="EMBL" id="KAJ6632799.1"/>
    </source>
</evidence>
<dbReference type="PANTHER" id="PTHR10686">
    <property type="entry name" value="FOLATE TRANSPORTER"/>
    <property type="match status" value="1"/>
</dbReference>
<evidence type="ECO:0000256" key="1">
    <source>
        <dbReference type="ARBA" id="ARBA00005773"/>
    </source>
</evidence>
<feature type="transmembrane region" description="Helical" evidence="3">
    <location>
        <begin position="342"/>
        <end position="363"/>
    </location>
</feature>
<evidence type="ECO:0000256" key="3">
    <source>
        <dbReference type="SAM" id="Phobius"/>
    </source>
</evidence>
<dbReference type="PIRSF" id="PIRSF028739">
    <property type="entry name" value="Folate_carrier"/>
    <property type="match status" value="1"/>
</dbReference>
<keyword evidence="3" id="KW-0812">Transmembrane</keyword>
<dbReference type="NCBIfam" id="TIGR00806">
    <property type="entry name" value="rfc"/>
    <property type="match status" value="1"/>
</dbReference>
<feature type="transmembrane region" description="Helical" evidence="3">
    <location>
        <begin position="169"/>
        <end position="192"/>
    </location>
</feature>
<comment type="subcellular location">
    <subcellularLocation>
        <location evidence="2">Membrane</location>
        <topology evidence="2">Multi-pass membrane protein</topology>
    </subcellularLocation>
</comment>
<protein>
    <submittedName>
        <fullName evidence="4">Thiamine transporter 2</fullName>
    </submittedName>
</protein>
<dbReference type="Proteomes" id="UP001151699">
    <property type="component" value="Unassembled WGS sequence"/>
</dbReference>
<dbReference type="OrthoDB" id="18814at2759"/>
<keyword evidence="5" id="KW-1185">Reference proteome</keyword>
<comment type="caution">
    <text evidence="4">The sequence shown here is derived from an EMBL/GenBank/DDBJ whole genome shotgun (WGS) entry which is preliminary data.</text>
</comment>
<feature type="transmembrane region" description="Helical" evidence="3">
    <location>
        <begin position="95"/>
        <end position="118"/>
    </location>
</feature>
<keyword evidence="3" id="KW-1133">Transmembrane helix</keyword>
<evidence type="ECO:0000313" key="5">
    <source>
        <dbReference type="Proteomes" id="UP001151699"/>
    </source>
</evidence>
<gene>
    <name evidence="4" type="primary">SLC19A3_0</name>
    <name evidence="4" type="ORF">Bhyg_16588</name>
</gene>
<proteinExistence type="inferred from homology"/>
<feature type="transmembrane region" description="Helical" evidence="3">
    <location>
        <begin position="249"/>
        <end position="268"/>
    </location>
</feature>
<dbReference type="Gene3D" id="1.20.1250.20">
    <property type="entry name" value="MFS general substrate transporter like domains"/>
    <property type="match status" value="1"/>
</dbReference>
<dbReference type="PANTHER" id="PTHR10686:SF18">
    <property type="entry name" value="IP11787P-RELATED"/>
    <property type="match status" value="1"/>
</dbReference>
<feature type="transmembrane region" description="Helical" evidence="3">
    <location>
        <begin position="375"/>
        <end position="397"/>
    </location>
</feature>
<dbReference type="AlphaFoldDB" id="A0A9Q0MKH1"/>
<feature type="transmembrane region" description="Helical" evidence="3">
    <location>
        <begin position="417"/>
        <end position="435"/>
    </location>
</feature>
<dbReference type="EMBL" id="WJQU01002485">
    <property type="protein sequence ID" value="KAJ6632799.1"/>
    <property type="molecule type" value="Genomic_DNA"/>
</dbReference>
<dbReference type="GO" id="GO:0090482">
    <property type="term" value="F:vitamin transmembrane transporter activity"/>
    <property type="evidence" value="ECO:0007669"/>
    <property type="project" value="InterPro"/>
</dbReference>
<dbReference type="Pfam" id="PF01770">
    <property type="entry name" value="Folate_carrier"/>
    <property type="match status" value="1"/>
</dbReference>
<dbReference type="InterPro" id="IPR036259">
    <property type="entry name" value="MFS_trans_sf"/>
</dbReference>
<dbReference type="SUPFAM" id="SSF103473">
    <property type="entry name" value="MFS general substrate transporter"/>
    <property type="match status" value="1"/>
</dbReference>
<name>A0A9Q0MKH1_9DIPT</name>
<sequence>MQLWVKTSLLLCAYGFFRELRPSEPFVVEFLSGEWRNITVDQVYREIYPWGTYSYLSLLILVFLITDMLRYKPIIIMSALVGIVLWSLLLWTTSIQAIICVQICYGFFMASEVAYLCFIYAKVDKEQYQIVTGQTRSAILAGRFLSAVLAQLLYSYSVMNVRELNYISFGSQFVSLAFGLALPPVGASLYFYSTVDSRKVLAVRNDPKLGNQTELKIDNTDVELEPRFSCHGALQLFWIHFKMSYSNKIVIQWSFWWALAMCGFLQVQSYVQLLWQQIDQDKENVYNGAAEGILTLSGALSAFAAGYLNSKQFARWDLWILSGCSILEGGLILWSALTDNVWIAYVMYILFGTVYYFMITMASASVAKQLHDDSFAFIFGINTLVALVFQTILTVVLVSEQGFQLNQRTHYQVLSGYFIVLGVIYATTSVVQIVYNKIKMR</sequence>
<dbReference type="InterPro" id="IPR002666">
    <property type="entry name" value="Folate_carrier"/>
</dbReference>
<accession>A0A9Q0MKH1</accession>